<organism evidence="2 3">
    <name type="scientific">Candidatus Frankia alpina</name>
    <dbReference type="NCBI Taxonomy" id="2699483"/>
    <lineage>
        <taxon>Bacteria</taxon>
        <taxon>Bacillati</taxon>
        <taxon>Actinomycetota</taxon>
        <taxon>Actinomycetes</taxon>
        <taxon>Frankiales</taxon>
        <taxon>Frankiaceae</taxon>
        <taxon>Frankia</taxon>
    </lineage>
</organism>
<evidence type="ECO:0000313" key="2">
    <source>
        <dbReference type="EMBL" id="THJ74937.1"/>
    </source>
</evidence>
<evidence type="ECO:0000313" key="3">
    <source>
        <dbReference type="Proteomes" id="UP000305282"/>
    </source>
</evidence>
<evidence type="ECO:0000256" key="1">
    <source>
        <dbReference type="SAM" id="MobiDB-lite"/>
    </source>
</evidence>
<sequence>MIRISMTVLRDLALTAGALGVAAMAAQELDRLTRPGAAELPPTRHGWLRTLDGMSGDRARRLRPATDVEAAASAASRAAGDGGWIALAGSRILPLTDPQVLARAGQYSATERIEVAYVDADGQAAELARGLSAAAVEVVRQHRAAAAAWVARVLDPTPADAIAAGELLDEDDALLDEDETGLVQGDDVDGTDHTDVPAGETSADYADSSI</sequence>
<accession>A0A4S5ER73</accession>
<feature type="region of interest" description="Disordered" evidence="1">
    <location>
        <begin position="173"/>
        <end position="210"/>
    </location>
</feature>
<keyword evidence="3" id="KW-1185">Reference proteome</keyword>
<gene>
    <name evidence="2" type="ORF">E7Y31_08450</name>
</gene>
<comment type="caution">
    <text evidence="2">The sequence shown here is derived from an EMBL/GenBank/DDBJ whole genome shotgun (WGS) entry which is preliminary data.</text>
</comment>
<protein>
    <submittedName>
        <fullName evidence="2">Uncharacterized protein</fullName>
    </submittedName>
</protein>
<proteinExistence type="predicted"/>
<name>A0A4S5ER73_9ACTN</name>
<dbReference type="AlphaFoldDB" id="A0A4S5ER73"/>
<dbReference type="RefSeq" id="WP_136447687.1">
    <property type="nucleotide sequence ID" value="NZ_SSXH01000150.1"/>
</dbReference>
<dbReference type="EMBL" id="SSXH01000150">
    <property type="protein sequence ID" value="THJ74937.1"/>
    <property type="molecule type" value="Genomic_DNA"/>
</dbReference>
<reference evidence="2 3" key="1">
    <citation type="submission" date="2019-04" db="EMBL/GenBank/DDBJ databases">
        <title>Draft genome sequences for three unisolated Alnus-infective Frankia Sp+ strains, AgTrS, AiOr and AvVan, the first sequenced Frankia strains able to sporulate in-planta.</title>
        <authorList>
            <person name="Bethencourt L."/>
            <person name="Vautrin F."/>
            <person name="Taib N."/>
            <person name="Dubost A."/>
            <person name="Castro-Garcia L."/>
            <person name="Imbaud O."/>
            <person name="Abrouk D."/>
            <person name="Fournier P."/>
            <person name="Briolay J."/>
            <person name="Nguyen A."/>
            <person name="Normand P."/>
            <person name="Fernandez M.P."/>
            <person name="Brochier-Armanet C."/>
            <person name="Herrera-Belaroussi A."/>
        </authorList>
    </citation>
    <scope>NUCLEOTIDE SEQUENCE [LARGE SCALE GENOMIC DNA]</scope>
    <source>
        <strain evidence="2 3">AvVan</strain>
    </source>
</reference>
<dbReference type="Proteomes" id="UP000305282">
    <property type="component" value="Unassembled WGS sequence"/>
</dbReference>